<sequence length="266" mass="28221">MYQVDHPDYSELEGLGESPSVDSPHQDTDGRRPGGIRRVKLHGFAAVASPLEGGLEAEELGAREDESEGEGEGEPQRRSRAAFERAGEGDGELARPSAESEPDFHASSRSAAEWARLEEVRFSPALKIRTSPTVRLLPQAMPGGGTPEAGADVRSAPPAAAAAQGGPGVSQAGAELAEGPVADGSELQFGTVAFDFKERSRLDLILPLQQPFRDTGYSLACSLDVPFCHAVVRAKLGAEAVVTLIRTQEEGNSRGRLDWIAAGRRE</sequence>
<feature type="compositionally biased region" description="Basic and acidic residues" evidence="1">
    <location>
        <begin position="74"/>
        <end position="88"/>
    </location>
</feature>
<dbReference type="AlphaFoldDB" id="A0A2N5N483"/>
<feature type="compositionally biased region" description="Acidic residues" evidence="1">
    <location>
        <begin position="55"/>
        <end position="73"/>
    </location>
</feature>
<feature type="compositionally biased region" description="Low complexity" evidence="1">
    <location>
        <begin position="149"/>
        <end position="172"/>
    </location>
</feature>
<evidence type="ECO:0000313" key="3">
    <source>
        <dbReference type="Proteomes" id="UP000234789"/>
    </source>
</evidence>
<accession>A0A2N5N483</accession>
<name>A0A2N5N483_9BACL</name>
<evidence type="ECO:0000256" key="1">
    <source>
        <dbReference type="SAM" id="MobiDB-lite"/>
    </source>
</evidence>
<dbReference type="EMBL" id="NFEZ01000004">
    <property type="protein sequence ID" value="PLT45143.1"/>
    <property type="molecule type" value="Genomic_DNA"/>
</dbReference>
<comment type="caution">
    <text evidence="2">The sequence shown here is derived from an EMBL/GenBank/DDBJ whole genome shotgun (WGS) entry which is preliminary data.</text>
</comment>
<proteinExistence type="predicted"/>
<evidence type="ECO:0008006" key="4">
    <source>
        <dbReference type="Google" id="ProtNLM"/>
    </source>
</evidence>
<evidence type="ECO:0000313" key="2">
    <source>
        <dbReference type="EMBL" id="PLT45143.1"/>
    </source>
</evidence>
<reference evidence="2 3" key="1">
    <citation type="submission" date="2017-05" db="EMBL/GenBank/DDBJ databases">
        <title>Functional genome analysis of Paenibacillus pasadenensis strain R16: insights on endophytic life style and antifungal activity.</title>
        <authorList>
            <person name="Passera A."/>
            <person name="Marcolungo L."/>
            <person name="Casati P."/>
            <person name="Brasca M."/>
            <person name="Quaglino F."/>
            <person name="Delledonne M."/>
        </authorList>
    </citation>
    <scope>NUCLEOTIDE SEQUENCE [LARGE SCALE GENOMIC DNA]</scope>
    <source>
        <strain evidence="2 3">R16</strain>
    </source>
</reference>
<keyword evidence="3" id="KW-1185">Reference proteome</keyword>
<dbReference type="Proteomes" id="UP000234789">
    <property type="component" value="Unassembled WGS sequence"/>
</dbReference>
<gene>
    <name evidence="2" type="ORF">B8V81_3574</name>
</gene>
<dbReference type="NCBIfam" id="NF012201">
    <property type="entry name" value="WIAG-tail"/>
    <property type="match status" value="1"/>
</dbReference>
<protein>
    <recommendedName>
        <fullName evidence="4">WIAG-tail domain</fullName>
    </recommendedName>
</protein>
<organism evidence="2 3">
    <name type="scientific">Paenibacillus pasadenensis</name>
    <dbReference type="NCBI Taxonomy" id="217090"/>
    <lineage>
        <taxon>Bacteria</taxon>
        <taxon>Bacillati</taxon>
        <taxon>Bacillota</taxon>
        <taxon>Bacilli</taxon>
        <taxon>Bacillales</taxon>
        <taxon>Paenibacillaceae</taxon>
        <taxon>Paenibacillus</taxon>
    </lineage>
</organism>
<feature type="region of interest" description="Disordered" evidence="1">
    <location>
        <begin position="1"/>
        <end position="109"/>
    </location>
</feature>
<feature type="region of interest" description="Disordered" evidence="1">
    <location>
        <begin position="136"/>
        <end position="172"/>
    </location>
</feature>